<keyword evidence="5" id="KW-0677">Repeat</keyword>
<feature type="domain" description="Internalin Ig-like inter-repeat region" evidence="6">
    <location>
        <begin position="196"/>
        <end position="252"/>
    </location>
</feature>
<evidence type="ECO:0000259" key="6">
    <source>
        <dbReference type="Pfam" id="PF08191"/>
    </source>
</evidence>
<dbReference type="Pfam" id="PF12354">
    <property type="entry name" value="Internalin_N"/>
    <property type="match status" value="1"/>
</dbReference>
<dbReference type="InterPro" id="IPR014756">
    <property type="entry name" value="Ig_E-set"/>
</dbReference>
<dbReference type="EMBL" id="FR687253">
    <property type="protein sequence ID" value="CBW86178.1"/>
    <property type="molecule type" value="Genomic_DNA"/>
</dbReference>
<dbReference type="Pfam" id="PF12799">
    <property type="entry name" value="LRR_4"/>
    <property type="match status" value="1"/>
</dbReference>
<evidence type="ECO:0000256" key="5">
    <source>
        <dbReference type="ARBA" id="ARBA00022737"/>
    </source>
</evidence>
<evidence type="ECO:0000256" key="3">
    <source>
        <dbReference type="ARBA" id="ARBA00022614"/>
    </source>
</evidence>
<evidence type="ECO:0000259" key="7">
    <source>
        <dbReference type="Pfam" id="PF12354"/>
    </source>
</evidence>
<proteinExistence type="predicted"/>
<reference evidence="8 9" key="1">
    <citation type="journal article" date="2011" name="J. Bacteriol.">
        <title>Complete genome sequence of the animal pathogen Listeria ivanovii, which provides insights into host specificities and evolution of the genus Listeria.</title>
        <authorList>
            <person name="Buchrieser C."/>
            <person name="Rusniok C."/>
            <person name="Garrido P."/>
            <person name="Hain T."/>
            <person name="Scortti M."/>
            <person name="Lampidis R."/>
            <person name="Karst U."/>
            <person name="Chakraborty T."/>
            <person name="Cossart P."/>
            <person name="Kreft J."/>
            <person name="Vazquez-Boland J.A."/>
            <person name="Goebel W."/>
            <person name="Glaser P."/>
        </authorList>
    </citation>
    <scope>NUCLEOTIDE SEQUENCE [LARGE SCALE GENOMIC DNA]</scope>
    <source>
        <strain evidence="9">ATCC BAA-678 / PAM 55</strain>
    </source>
</reference>
<name>G2ZB17_LISIP</name>
<dbReference type="Gene3D" id="2.60.40.1220">
    <property type="match status" value="1"/>
</dbReference>
<dbReference type="HOGENOM" id="CLU_019447_2_0_9"/>
<dbReference type="InterPro" id="IPR025875">
    <property type="entry name" value="Leu-rich_rpt_4"/>
</dbReference>
<dbReference type="InterPro" id="IPR012569">
    <property type="entry name" value="Inl_IR"/>
</dbReference>
<dbReference type="PANTHER" id="PTHR46652:SF3">
    <property type="entry name" value="LEUCINE-RICH REPEAT-CONTAINING PROTEIN 9"/>
    <property type="match status" value="1"/>
</dbReference>
<keyword evidence="3" id="KW-0433">Leucine-rich repeat</keyword>
<dbReference type="SUPFAM" id="SSF52058">
    <property type="entry name" value="L domain-like"/>
    <property type="match status" value="1"/>
</dbReference>
<dbReference type="Pfam" id="PF08191">
    <property type="entry name" value="LRR_adjacent"/>
    <property type="match status" value="1"/>
</dbReference>
<keyword evidence="2" id="KW-0964">Secreted</keyword>
<dbReference type="eggNOG" id="COG4886">
    <property type="taxonomic scope" value="Bacteria"/>
</dbReference>
<evidence type="ECO:0000313" key="9">
    <source>
        <dbReference type="Proteomes" id="UP000001286"/>
    </source>
</evidence>
<accession>G2ZB17</accession>
<evidence type="ECO:0000256" key="4">
    <source>
        <dbReference type="ARBA" id="ARBA00022729"/>
    </source>
</evidence>
<dbReference type="SUPFAM" id="SSF81296">
    <property type="entry name" value="E set domains"/>
    <property type="match status" value="1"/>
</dbReference>
<evidence type="ECO:0000313" key="8">
    <source>
        <dbReference type="EMBL" id="CBW86178.1"/>
    </source>
</evidence>
<evidence type="ECO:0000256" key="1">
    <source>
        <dbReference type="ARBA" id="ARBA00004613"/>
    </source>
</evidence>
<dbReference type="InterPro" id="IPR050836">
    <property type="entry name" value="SDS22/Internalin_LRR"/>
</dbReference>
<organism evidence="8 9">
    <name type="scientific">Listeria ivanovii (strain ATCC BAA-678 / PAM 55)</name>
    <dbReference type="NCBI Taxonomy" id="881621"/>
    <lineage>
        <taxon>Bacteria</taxon>
        <taxon>Bacillati</taxon>
        <taxon>Bacillota</taxon>
        <taxon>Bacilli</taxon>
        <taxon>Bacillales</taxon>
        <taxon>Listeriaceae</taxon>
        <taxon>Listeria</taxon>
    </lineage>
</organism>
<dbReference type="AlphaFoldDB" id="G2ZB17"/>
<dbReference type="InterPro" id="IPR001611">
    <property type="entry name" value="Leu-rich_rpt"/>
</dbReference>
<evidence type="ECO:0000256" key="2">
    <source>
        <dbReference type="ARBA" id="ARBA00022525"/>
    </source>
</evidence>
<keyword evidence="4" id="KW-0732">Signal</keyword>
<dbReference type="Gene3D" id="1.10.8.390">
    <property type="entry name" value="Internalin N-terminal Cap domain-like"/>
    <property type="match status" value="1"/>
</dbReference>
<feature type="domain" description="Internalin N-terminal" evidence="7">
    <location>
        <begin position="31"/>
        <end position="74"/>
    </location>
</feature>
<sequence length="282" mass="31224">MNKKEWLKNIIGVMLITAILMCVNTSLESKVQAANIPHPMPIDQIFPDPGLAKVVKQALGKQSVTDVVSQGELDGVQELIGGACNIKSIEGLQHFSNLKELLLPYNHISDISALASLSQLEVISLNHNKLKDIDSLVNLTKLRCLYVSNNQLRDLWALEGLKNLESVDAEEQTCTNNPVVYKPKVVIPNTIKNMSGKSVTPNFISDNGEYINTDVIWELPTYTTEVSYRFKDILNIGKDYVLFSGVVIQPLELATSANEKVSINQAVPESRVAEALKKLLRK</sequence>
<protein>
    <submittedName>
        <fullName evidence="8">Putative soluble interanlin</fullName>
    </submittedName>
</protein>
<gene>
    <name evidence="8" type="ordered locus">LIV_1691</name>
</gene>
<dbReference type="RefSeq" id="WP_014093075.1">
    <property type="nucleotide sequence ID" value="NC_016011.1"/>
</dbReference>
<dbReference type="GO" id="GO:0005576">
    <property type="term" value="C:extracellular region"/>
    <property type="evidence" value="ECO:0007669"/>
    <property type="project" value="UniProtKB-SubCell"/>
</dbReference>
<dbReference type="PANTHER" id="PTHR46652">
    <property type="entry name" value="LEUCINE-RICH REPEAT AND IQ DOMAIN-CONTAINING PROTEIN 1-RELATED"/>
    <property type="match status" value="1"/>
</dbReference>
<dbReference type="KEGG" id="liv:LIV_1691"/>
<comment type="subcellular location">
    <subcellularLocation>
        <location evidence="1">Secreted</location>
    </subcellularLocation>
</comment>
<dbReference type="InterPro" id="IPR014755">
    <property type="entry name" value="Cu-Rt/internalin_Ig-like"/>
</dbReference>
<dbReference type="PROSITE" id="PS51450">
    <property type="entry name" value="LRR"/>
    <property type="match status" value="3"/>
</dbReference>
<dbReference type="InterPro" id="IPR024634">
    <property type="entry name" value="Internalin_N"/>
</dbReference>
<dbReference type="Proteomes" id="UP000001286">
    <property type="component" value="Chromosome"/>
</dbReference>
<dbReference type="GeneID" id="57076697"/>